<accession>A0A9P3PEB8</accession>
<protein>
    <recommendedName>
        <fullName evidence="2">Cyanovirin-N domain-containing protein</fullName>
    </recommendedName>
</protein>
<keyword evidence="1" id="KW-0732">Signal</keyword>
<sequence>MLQLAKAFFVLSIAAASAIAVPTSVQGIRGSILHALCEDGHGGITSTTLDLNGCLGNKDGILVYPGDRYRETCQYEQLPSDVANGKYGCDCEDGTGKFKRSTIDLFSIVSNKDGQLSCTP</sequence>
<evidence type="ECO:0000259" key="2">
    <source>
        <dbReference type="Pfam" id="PF08881"/>
    </source>
</evidence>
<dbReference type="Proteomes" id="UP001063166">
    <property type="component" value="Unassembled WGS sequence"/>
</dbReference>
<dbReference type="SUPFAM" id="SSF51322">
    <property type="entry name" value="Cyanovirin-N"/>
    <property type="match status" value="1"/>
</dbReference>
<comment type="caution">
    <text evidence="3">The sequence shown here is derived from an EMBL/GenBank/DDBJ whole genome shotgun (WGS) entry which is preliminary data.</text>
</comment>
<reference evidence="3" key="1">
    <citation type="submission" date="2022-07" db="EMBL/GenBank/DDBJ databases">
        <title>The genome of Lyophyllum shimeji provides insight into the initial evolution of ectomycorrhizal fungal genome.</title>
        <authorList>
            <person name="Kobayashi Y."/>
            <person name="Shibata T."/>
            <person name="Hirakawa H."/>
            <person name="Shigenobu S."/>
            <person name="Nishiyama T."/>
            <person name="Yamada A."/>
            <person name="Hasebe M."/>
            <person name="Kawaguchi M."/>
        </authorList>
    </citation>
    <scope>NUCLEOTIDE SEQUENCE</scope>
    <source>
        <strain evidence="3">AT787</strain>
    </source>
</reference>
<gene>
    <name evidence="3" type="ORF">LshimejAT787_0111950</name>
</gene>
<dbReference type="AlphaFoldDB" id="A0A9P3PEB8"/>
<proteinExistence type="predicted"/>
<name>A0A9P3PEB8_LYOSH</name>
<dbReference type="InterPro" id="IPR036673">
    <property type="entry name" value="Cyanovirin-N_sf"/>
</dbReference>
<evidence type="ECO:0000313" key="3">
    <source>
        <dbReference type="EMBL" id="GLB34311.1"/>
    </source>
</evidence>
<dbReference type="InterPro" id="IPR011058">
    <property type="entry name" value="Cyanovirin-N"/>
</dbReference>
<keyword evidence="4" id="KW-1185">Reference proteome</keyword>
<dbReference type="EMBL" id="BRPK01000001">
    <property type="protein sequence ID" value="GLB34311.1"/>
    <property type="molecule type" value="Genomic_DNA"/>
</dbReference>
<evidence type="ECO:0000256" key="1">
    <source>
        <dbReference type="SAM" id="SignalP"/>
    </source>
</evidence>
<dbReference type="OrthoDB" id="3068152at2759"/>
<feature type="domain" description="Cyanovirin-N" evidence="2">
    <location>
        <begin position="26"/>
        <end position="116"/>
    </location>
</feature>
<evidence type="ECO:0000313" key="4">
    <source>
        <dbReference type="Proteomes" id="UP001063166"/>
    </source>
</evidence>
<organism evidence="3 4">
    <name type="scientific">Lyophyllum shimeji</name>
    <name type="common">Hon-shimeji</name>
    <name type="synonym">Tricholoma shimeji</name>
    <dbReference type="NCBI Taxonomy" id="47721"/>
    <lineage>
        <taxon>Eukaryota</taxon>
        <taxon>Fungi</taxon>
        <taxon>Dikarya</taxon>
        <taxon>Basidiomycota</taxon>
        <taxon>Agaricomycotina</taxon>
        <taxon>Agaricomycetes</taxon>
        <taxon>Agaricomycetidae</taxon>
        <taxon>Agaricales</taxon>
        <taxon>Tricholomatineae</taxon>
        <taxon>Lyophyllaceae</taxon>
        <taxon>Lyophyllum</taxon>
    </lineage>
</organism>
<feature type="signal peptide" evidence="1">
    <location>
        <begin position="1"/>
        <end position="20"/>
    </location>
</feature>
<dbReference type="Gene3D" id="2.30.60.10">
    <property type="entry name" value="Cyanovirin-N"/>
    <property type="match status" value="1"/>
</dbReference>
<feature type="chain" id="PRO_5040311847" description="Cyanovirin-N domain-containing protein" evidence="1">
    <location>
        <begin position="21"/>
        <end position="120"/>
    </location>
</feature>
<dbReference type="Pfam" id="PF08881">
    <property type="entry name" value="CVNH"/>
    <property type="match status" value="1"/>
</dbReference>